<keyword evidence="2" id="KW-0238">DNA-binding</keyword>
<keyword evidence="6" id="KW-1185">Reference proteome</keyword>
<dbReference type="CDD" id="cd06307">
    <property type="entry name" value="PBP1_sugar_binding"/>
    <property type="match status" value="1"/>
</dbReference>
<dbReference type="Pfam" id="PF00356">
    <property type="entry name" value="LacI"/>
    <property type="match status" value="1"/>
</dbReference>
<dbReference type="PROSITE" id="PS00356">
    <property type="entry name" value="HTH_LACI_1"/>
    <property type="match status" value="1"/>
</dbReference>
<dbReference type="PANTHER" id="PTHR30146">
    <property type="entry name" value="LACI-RELATED TRANSCRIPTIONAL REPRESSOR"/>
    <property type="match status" value="1"/>
</dbReference>
<dbReference type="EMBL" id="CP027231">
    <property type="protein sequence ID" value="AVM51792.1"/>
    <property type="molecule type" value="Genomic_DNA"/>
</dbReference>
<evidence type="ECO:0000313" key="6">
    <source>
        <dbReference type="Proteomes" id="UP000238304"/>
    </source>
</evidence>
<keyword evidence="1" id="KW-0805">Transcription regulation</keyword>
<dbReference type="InterPro" id="IPR000843">
    <property type="entry name" value="HTH_LacI"/>
</dbReference>
<dbReference type="Gene3D" id="1.10.260.40">
    <property type="entry name" value="lambda repressor-like DNA-binding domains"/>
    <property type="match status" value="1"/>
</dbReference>
<evidence type="ECO:0000313" key="5">
    <source>
        <dbReference type="EMBL" id="AVM51792.1"/>
    </source>
</evidence>
<name>A0ABM6T560_9BACE</name>
<organism evidence="5 6">
    <name type="scientific">Bacteroides zoogleoformans</name>
    <dbReference type="NCBI Taxonomy" id="28119"/>
    <lineage>
        <taxon>Bacteria</taxon>
        <taxon>Pseudomonadati</taxon>
        <taxon>Bacteroidota</taxon>
        <taxon>Bacteroidia</taxon>
        <taxon>Bacteroidales</taxon>
        <taxon>Bacteroidaceae</taxon>
        <taxon>Bacteroides</taxon>
    </lineage>
</organism>
<dbReference type="Proteomes" id="UP000238304">
    <property type="component" value="Chromosome"/>
</dbReference>
<dbReference type="Pfam" id="PF13407">
    <property type="entry name" value="Peripla_BP_4"/>
    <property type="match status" value="1"/>
</dbReference>
<dbReference type="PANTHER" id="PTHR30146:SF144">
    <property type="entry name" value="LACI-FAMILY TRANSCRIPTION REGULATOR"/>
    <property type="match status" value="1"/>
</dbReference>
<dbReference type="SMART" id="SM00354">
    <property type="entry name" value="HTH_LACI"/>
    <property type="match status" value="1"/>
</dbReference>
<dbReference type="SUPFAM" id="SSF53822">
    <property type="entry name" value="Periplasmic binding protein-like I"/>
    <property type="match status" value="1"/>
</dbReference>
<dbReference type="Gene3D" id="3.40.50.2300">
    <property type="match status" value="2"/>
</dbReference>
<protein>
    <submittedName>
        <fullName evidence="5">LacI family transcriptional regulator</fullName>
    </submittedName>
</protein>
<dbReference type="SUPFAM" id="SSF47413">
    <property type="entry name" value="lambda repressor-like DNA-binding domains"/>
    <property type="match status" value="1"/>
</dbReference>
<accession>A0ABM6T560</accession>
<keyword evidence="3" id="KW-0804">Transcription</keyword>
<dbReference type="RefSeq" id="WP_106040176.1">
    <property type="nucleotide sequence ID" value="NZ_CALHZC010000089.1"/>
</dbReference>
<evidence type="ECO:0000256" key="3">
    <source>
        <dbReference type="ARBA" id="ARBA00023163"/>
    </source>
</evidence>
<dbReference type="InterPro" id="IPR010982">
    <property type="entry name" value="Lambda_DNA-bd_dom_sf"/>
</dbReference>
<gene>
    <name evidence="5" type="ORF">C4H11_01420</name>
</gene>
<dbReference type="InterPro" id="IPR028082">
    <property type="entry name" value="Peripla_BP_I"/>
</dbReference>
<reference evidence="5 6" key="1">
    <citation type="submission" date="2018-02" db="EMBL/GenBank/DDBJ databases">
        <authorList>
            <person name="Holder M.E."/>
            <person name="Ajami N.J."/>
            <person name="Petrosino J.F."/>
        </authorList>
    </citation>
    <scope>NUCLEOTIDE SEQUENCE [LARGE SCALE GENOMIC DNA]</scope>
    <source>
        <strain evidence="5 6">ATCC 33285</strain>
    </source>
</reference>
<sequence>MGNKIYTIKDIARMAGVSAGTVDRVLHNRGDVSLASREKVQKVLDEIDYQPNMFAIGLAAKKRYRIVCIIPYYIEHDYWHAVAQGVGRAAQELHPFNVGVDFLYYSHADKQSYEEACRFLQQESADAVLIAPNFEEETLKLTSYLEKNDIPYAFVDFNIEHTHALCYIGQDSGVSGYIAAKILMNSYEAGQELVLFLNSQKDNPAEIQMQRRLEGFMQYLTERHYDLPIHDVILHKEDADANQQILDTFFNEHPKAVLGVVFNSRVYQVAHYLQTKEQKLKNLLGYDLLQKNVEYLRTGEVNYLIGQRPGLQGYCGIKALCNHIVFKKTVTAVKYMPIDVMMKENIDFYFEFE</sequence>
<feature type="domain" description="HTH lacI-type" evidence="4">
    <location>
        <begin position="6"/>
        <end position="60"/>
    </location>
</feature>
<evidence type="ECO:0000259" key="4">
    <source>
        <dbReference type="PROSITE" id="PS50932"/>
    </source>
</evidence>
<proteinExistence type="predicted"/>
<dbReference type="PROSITE" id="PS50932">
    <property type="entry name" value="HTH_LACI_2"/>
    <property type="match status" value="1"/>
</dbReference>
<evidence type="ECO:0000256" key="1">
    <source>
        <dbReference type="ARBA" id="ARBA00023015"/>
    </source>
</evidence>
<dbReference type="InterPro" id="IPR025997">
    <property type="entry name" value="SBP_2_dom"/>
</dbReference>
<dbReference type="CDD" id="cd01392">
    <property type="entry name" value="HTH_LacI"/>
    <property type="match status" value="1"/>
</dbReference>
<evidence type="ECO:0000256" key="2">
    <source>
        <dbReference type="ARBA" id="ARBA00023125"/>
    </source>
</evidence>